<evidence type="ECO:0000256" key="3">
    <source>
        <dbReference type="ARBA" id="ARBA00025649"/>
    </source>
</evidence>
<gene>
    <name evidence="6" type="ORF">Val02_31520</name>
</gene>
<dbReference type="Pfam" id="PF00766">
    <property type="entry name" value="ETF_alpha"/>
    <property type="match status" value="1"/>
</dbReference>
<keyword evidence="4" id="KW-0285">Flavoprotein</keyword>
<accession>A0A8J3YLW6</accession>
<evidence type="ECO:0000256" key="1">
    <source>
        <dbReference type="ARBA" id="ARBA00005817"/>
    </source>
</evidence>
<comment type="cofactor">
    <cofactor evidence="4">
        <name>FAD</name>
        <dbReference type="ChEBI" id="CHEBI:57692"/>
    </cofactor>
    <text evidence="4">Binds 1 FAD per dimer.</text>
</comment>
<name>A0A8J3YLW6_9ACTN</name>
<dbReference type="SMART" id="SM00893">
    <property type="entry name" value="ETF"/>
    <property type="match status" value="1"/>
</dbReference>
<keyword evidence="4" id="KW-0274">FAD</keyword>
<sequence length="329" mass="34182">MRELDPVLVLAELTDGVVSRSTRALLTLARRFGTPEVVLCGPAGDDTLSVLGRYGAPIVRTLWGPGVEEHPTAACVEALVALAVRTPPAAILLPADHAGHEIAARVAIRLDAGLISDAIDVRPDDSGLVATQSPPGGTHRVESTVVRGVPVCTVRTEAVPLVPAPVTARARPFALDLPPHARAVRLVERTAVAPGQRPDLATAAVVVAGGRGVGSQDLFDLVGELADELGGALGGSHTATELGWCPRHAQIDQTGCVIHPDLYLALGISGSVRHRAAVPDAGAIVAVDRDPAAPIFTIADLGVVGDLRDVVPELLAEVRRRKSRPHTEV</sequence>
<feature type="binding site" evidence="4">
    <location>
        <position position="211"/>
    </location>
    <ligand>
        <name>FAD</name>
        <dbReference type="ChEBI" id="CHEBI:57692"/>
    </ligand>
</feature>
<comment type="caution">
    <text evidence="6">The sequence shown here is derived from an EMBL/GenBank/DDBJ whole genome shotgun (WGS) entry which is preliminary data.</text>
</comment>
<evidence type="ECO:0000256" key="4">
    <source>
        <dbReference type="PIRSR" id="PIRSR000089-1"/>
    </source>
</evidence>
<feature type="binding site" evidence="4">
    <location>
        <begin position="267"/>
        <end position="274"/>
    </location>
    <ligand>
        <name>FAD</name>
        <dbReference type="ChEBI" id="CHEBI:57692"/>
    </ligand>
</feature>
<feature type="domain" description="Electron transfer flavoprotein alpha/beta-subunit N-terminal" evidence="5">
    <location>
        <begin position="7"/>
        <end position="190"/>
    </location>
</feature>
<dbReference type="PANTHER" id="PTHR43153:SF1">
    <property type="entry name" value="ELECTRON TRANSFER FLAVOPROTEIN SUBUNIT ALPHA, MITOCHONDRIAL"/>
    <property type="match status" value="1"/>
</dbReference>
<dbReference type="InterPro" id="IPR014730">
    <property type="entry name" value="ETF_a/b_N"/>
</dbReference>
<dbReference type="InterPro" id="IPR014729">
    <property type="entry name" value="Rossmann-like_a/b/a_fold"/>
</dbReference>
<keyword evidence="7" id="KW-1185">Reference proteome</keyword>
<evidence type="ECO:0000313" key="6">
    <source>
        <dbReference type="EMBL" id="GIJ46266.1"/>
    </source>
</evidence>
<comment type="similarity">
    <text evidence="1">Belongs to the ETF alpha-subunit/FixB family.</text>
</comment>
<dbReference type="AlphaFoldDB" id="A0A8J3YLW6"/>
<evidence type="ECO:0000259" key="5">
    <source>
        <dbReference type="SMART" id="SM00893"/>
    </source>
</evidence>
<dbReference type="InterPro" id="IPR014731">
    <property type="entry name" value="ETF_asu_C"/>
</dbReference>
<dbReference type="Gene3D" id="3.40.50.620">
    <property type="entry name" value="HUPs"/>
    <property type="match status" value="1"/>
</dbReference>
<dbReference type="Gene3D" id="3.40.50.1220">
    <property type="entry name" value="TPP-binding domain"/>
    <property type="match status" value="1"/>
</dbReference>
<reference evidence="6" key="1">
    <citation type="submission" date="2021-01" db="EMBL/GenBank/DDBJ databases">
        <title>Whole genome shotgun sequence of Virgisporangium aliadipatigenens NBRC 105644.</title>
        <authorList>
            <person name="Komaki H."/>
            <person name="Tamura T."/>
        </authorList>
    </citation>
    <scope>NUCLEOTIDE SEQUENCE</scope>
    <source>
        <strain evidence="6">NBRC 105644</strain>
    </source>
</reference>
<dbReference type="Proteomes" id="UP000619260">
    <property type="component" value="Unassembled WGS sequence"/>
</dbReference>
<dbReference type="InterPro" id="IPR001308">
    <property type="entry name" value="ETF_a/FixB"/>
</dbReference>
<dbReference type="InterPro" id="IPR029035">
    <property type="entry name" value="DHS-like_NAD/FAD-binding_dom"/>
</dbReference>
<dbReference type="PANTHER" id="PTHR43153">
    <property type="entry name" value="ELECTRON TRANSFER FLAVOPROTEIN ALPHA"/>
    <property type="match status" value="1"/>
</dbReference>
<dbReference type="RefSeq" id="WP_203899777.1">
    <property type="nucleotide sequence ID" value="NZ_BOPF01000009.1"/>
</dbReference>
<dbReference type="SUPFAM" id="SSF52402">
    <property type="entry name" value="Adenine nucleotide alpha hydrolases-like"/>
    <property type="match status" value="1"/>
</dbReference>
<evidence type="ECO:0000313" key="7">
    <source>
        <dbReference type="Proteomes" id="UP000619260"/>
    </source>
</evidence>
<organism evidence="6 7">
    <name type="scientific">Virgisporangium aliadipatigenens</name>
    <dbReference type="NCBI Taxonomy" id="741659"/>
    <lineage>
        <taxon>Bacteria</taxon>
        <taxon>Bacillati</taxon>
        <taxon>Actinomycetota</taxon>
        <taxon>Actinomycetes</taxon>
        <taxon>Micromonosporales</taxon>
        <taxon>Micromonosporaceae</taxon>
        <taxon>Virgisporangium</taxon>
    </lineage>
</organism>
<comment type="function">
    <text evidence="3">The electron transfer flavoprotein serves as a specific electron acceptor for other dehydrogenases. It transfers the electrons to the main respiratory chain via ETF-ubiquinone oxidoreductase (ETF dehydrogenase).</text>
</comment>
<feature type="binding site" evidence="4">
    <location>
        <begin position="250"/>
        <end position="254"/>
    </location>
    <ligand>
        <name>FAD</name>
        <dbReference type="ChEBI" id="CHEBI:57692"/>
    </ligand>
</feature>
<dbReference type="SUPFAM" id="SSF52467">
    <property type="entry name" value="DHS-like NAD/FAD-binding domain"/>
    <property type="match status" value="1"/>
</dbReference>
<dbReference type="PIRSF" id="PIRSF000089">
    <property type="entry name" value="Electra_flavoP_a"/>
    <property type="match status" value="1"/>
</dbReference>
<proteinExistence type="inferred from homology"/>
<evidence type="ECO:0000256" key="2">
    <source>
        <dbReference type="ARBA" id="ARBA00011355"/>
    </source>
</evidence>
<comment type="subunit">
    <text evidence="2">Heterodimer of an alpha and a beta subunit.</text>
</comment>
<dbReference type="EMBL" id="BOPF01000009">
    <property type="protein sequence ID" value="GIJ46266.1"/>
    <property type="molecule type" value="Genomic_DNA"/>
</dbReference>
<protein>
    <submittedName>
        <fullName evidence="6">Electron transfer flavoprotein subunit alpha</fullName>
    </submittedName>
</protein>
<dbReference type="GO" id="GO:0033539">
    <property type="term" value="P:fatty acid beta-oxidation using acyl-CoA dehydrogenase"/>
    <property type="evidence" value="ECO:0007669"/>
    <property type="project" value="TreeGrafter"/>
</dbReference>
<dbReference type="GO" id="GO:0050660">
    <property type="term" value="F:flavin adenine dinucleotide binding"/>
    <property type="evidence" value="ECO:0007669"/>
    <property type="project" value="InterPro"/>
</dbReference>
<dbReference type="GO" id="GO:0009055">
    <property type="term" value="F:electron transfer activity"/>
    <property type="evidence" value="ECO:0007669"/>
    <property type="project" value="InterPro"/>
</dbReference>
<dbReference type="Pfam" id="PF01012">
    <property type="entry name" value="ETF"/>
    <property type="match status" value="1"/>
</dbReference>